<proteinExistence type="predicted"/>
<protein>
    <submittedName>
        <fullName evidence="3">Protein-tyrosine-phosphatase</fullName>
    </submittedName>
</protein>
<dbReference type="Gene3D" id="3.40.50.2300">
    <property type="match status" value="2"/>
</dbReference>
<dbReference type="CDD" id="cd16345">
    <property type="entry name" value="LMWP_ArsC"/>
    <property type="match status" value="1"/>
</dbReference>
<dbReference type="Pfam" id="PF01451">
    <property type="entry name" value="LMWPc"/>
    <property type="match status" value="2"/>
</dbReference>
<dbReference type="SMART" id="SM00226">
    <property type="entry name" value="LMWPc"/>
    <property type="match status" value="2"/>
</dbReference>
<feature type="domain" description="Phosphotyrosine protein phosphatase I" evidence="2">
    <location>
        <begin position="86"/>
        <end position="211"/>
    </location>
</feature>
<evidence type="ECO:0000313" key="4">
    <source>
        <dbReference type="Proteomes" id="UP000184428"/>
    </source>
</evidence>
<dbReference type="PANTHER" id="PTHR43428:SF1">
    <property type="entry name" value="ARSENATE REDUCTASE"/>
    <property type="match status" value="1"/>
</dbReference>
<dbReference type="NCBIfam" id="NF046112">
    <property type="entry name" value="MSMEG_6209_Nter"/>
    <property type="match status" value="1"/>
</dbReference>
<gene>
    <name evidence="3" type="ORF">SAMN05660350_02843</name>
</gene>
<dbReference type="InterPro" id="IPR023485">
    <property type="entry name" value="Ptyr_pPase"/>
</dbReference>
<sequence length="371" mass="39712">MTREDKALPGLLVPEATLHRLVDQLAVRFAGVFARETIDRYVFESYTAPARTATVTAHLPVLAGRFATERLTALAQAKGVIDSDVCEILFVCVHNAGRSQMAAALMAQHGGDRVHVRSAGSQPTASIDAAVVEAMAEVGVEFGAEFPKPLTDDVARAADVVVTMGCGDACPVYPGKRYLDWQVRDPAGHSVGEVRAIPRRHRRSCTGAACRTAPRWRLAMTAPAHRPRGDSTVADKPSVLFVCVHNAGRSQMAAGWLRHLAGDAVEVRSAGSMPGDRINPSAVEAMREVGIDITDQRPKVLTTEAVEASDVVITMGCGDACPIFPGKRYVDWALEDPAGKGVESVRPIRDGIETRIRGLLTELQVPSAPGR</sequence>
<dbReference type="Pfam" id="PF21234">
    <property type="entry name" value="Phosphatase-like_N"/>
    <property type="match status" value="1"/>
</dbReference>
<dbReference type="RefSeq" id="WP_432416390.1">
    <property type="nucleotide sequence ID" value="NZ_FRDM01000014.1"/>
</dbReference>
<dbReference type="PANTHER" id="PTHR43428">
    <property type="entry name" value="ARSENATE REDUCTASE"/>
    <property type="match status" value="1"/>
</dbReference>
<dbReference type="GO" id="GO:0046685">
    <property type="term" value="P:response to arsenic-containing substance"/>
    <property type="evidence" value="ECO:0007669"/>
    <property type="project" value="UniProtKB-KW"/>
</dbReference>
<name>A0A1M7UAQ6_9ACTN</name>
<dbReference type="Proteomes" id="UP000184428">
    <property type="component" value="Unassembled WGS sequence"/>
</dbReference>
<dbReference type="EMBL" id="FRDM01000014">
    <property type="protein sequence ID" value="SHN80008.1"/>
    <property type="molecule type" value="Genomic_DNA"/>
</dbReference>
<feature type="domain" description="Phosphotyrosine protein phosphatase I" evidence="2">
    <location>
        <begin position="237"/>
        <end position="362"/>
    </location>
</feature>
<evidence type="ECO:0000313" key="3">
    <source>
        <dbReference type="EMBL" id="SHN80008.1"/>
    </source>
</evidence>
<keyword evidence="1" id="KW-0059">Arsenical resistance</keyword>
<evidence type="ECO:0000259" key="2">
    <source>
        <dbReference type="SMART" id="SM00226"/>
    </source>
</evidence>
<dbReference type="AlphaFoldDB" id="A0A1M7UAQ6"/>
<accession>A0A1M7UAQ6</accession>
<dbReference type="SUPFAM" id="SSF52788">
    <property type="entry name" value="Phosphotyrosine protein phosphatases I"/>
    <property type="match status" value="2"/>
</dbReference>
<dbReference type="InterPro" id="IPR036196">
    <property type="entry name" value="Ptyr_pPase_sf"/>
</dbReference>
<organism evidence="3 4">
    <name type="scientific">Geodermatophilus obscurus</name>
    <dbReference type="NCBI Taxonomy" id="1861"/>
    <lineage>
        <taxon>Bacteria</taxon>
        <taxon>Bacillati</taxon>
        <taxon>Actinomycetota</taxon>
        <taxon>Actinomycetes</taxon>
        <taxon>Geodermatophilales</taxon>
        <taxon>Geodermatophilaceae</taxon>
        <taxon>Geodermatophilus</taxon>
    </lineage>
</organism>
<dbReference type="Gene3D" id="1.10.8.1060">
    <property type="entry name" value="Corynebacterium glutamicum thioredoxin-dependent arsenate reductase, N-terminal domain"/>
    <property type="match status" value="1"/>
</dbReference>
<evidence type="ECO:0000256" key="1">
    <source>
        <dbReference type="ARBA" id="ARBA00022849"/>
    </source>
</evidence>
<dbReference type="InterPro" id="IPR048716">
    <property type="entry name" value="Phosphatase-like_N"/>
</dbReference>
<reference evidence="3 4" key="1">
    <citation type="submission" date="2016-12" db="EMBL/GenBank/DDBJ databases">
        <authorList>
            <person name="Song W.-J."/>
            <person name="Kurnit D.M."/>
        </authorList>
    </citation>
    <scope>NUCLEOTIDE SEQUENCE [LARGE SCALE GENOMIC DNA]</scope>
    <source>
        <strain evidence="3 4">DSM 43162</strain>
    </source>
</reference>